<dbReference type="InterPro" id="IPR022385">
    <property type="entry name" value="Rhs_assc_core"/>
</dbReference>
<dbReference type="NCBIfam" id="TIGR03696">
    <property type="entry name" value="Rhs_assc_core"/>
    <property type="match status" value="1"/>
</dbReference>
<dbReference type="RefSeq" id="WP_186732507.1">
    <property type="nucleotide sequence ID" value="NZ_JABWRJ020000002.1"/>
</dbReference>
<sequence length="265" mass="28890">MAAVSRAYSPYGLTAGASDSLLGYCGQPMDPMMATYFLGNGHRLYSPRLMRLYSPDRLSPFAAGGINGYAYCSGDPINRHDPSGQDWSLIKDLAIGIFSFWKSAETNYKRFEKGAKLAEKKRLNPHDMKIQQEPGPSVLVTTLNWTAQVGGGYTIGLVVLKMLGITITPEVMNIMSSATGLQAVLAYVAARRENRMRKDKTSDNIARQIGSLEHDAAVIAIFLHTRAAINAGGAEPAWQNGPGVFHASSIDETDYRTWSHSQAQS</sequence>
<gene>
    <name evidence="1" type="ORF">HU751_06380</name>
</gene>
<evidence type="ECO:0000313" key="1">
    <source>
        <dbReference type="EMBL" id="MBC3445392.1"/>
    </source>
</evidence>
<accession>A0A923G7J7</accession>
<reference evidence="1" key="1">
    <citation type="journal article" date="2020" name="Microorganisms">
        <title>Reliable Identification of Environmental Pseudomonas Isolates Using the rpoD Gene.</title>
        <authorList>
            <consortium name="The Broad Institute Genome Sequencing Platform"/>
            <person name="Girard L."/>
            <person name="Lood C."/>
            <person name="Rokni-Zadeh H."/>
            <person name="van Noort V."/>
            <person name="Lavigne R."/>
            <person name="De Mot R."/>
        </authorList>
    </citation>
    <scope>NUCLEOTIDE SEQUENCE</scope>
    <source>
        <strain evidence="1">BW13M1</strain>
    </source>
</reference>
<dbReference type="Gene3D" id="2.180.10.10">
    <property type="entry name" value="RHS repeat-associated core"/>
    <property type="match status" value="1"/>
</dbReference>
<protein>
    <submittedName>
        <fullName evidence="1">RHS repeat-associated core domain-containing protein</fullName>
    </submittedName>
</protein>
<comment type="caution">
    <text evidence="1">The sequence shown here is derived from an EMBL/GenBank/DDBJ whole genome shotgun (WGS) entry which is preliminary data.</text>
</comment>
<dbReference type="EMBL" id="JABWRJ010000005">
    <property type="protein sequence ID" value="MBC3445392.1"/>
    <property type="molecule type" value="Genomic_DNA"/>
</dbReference>
<dbReference type="AlphaFoldDB" id="A0A923G7J7"/>
<name>A0A923G7J7_9PSED</name>
<reference evidence="1" key="2">
    <citation type="submission" date="2020-07" db="EMBL/GenBank/DDBJ databases">
        <authorList>
            <person name="Lood C."/>
            <person name="Girard L."/>
        </authorList>
    </citation>
    <scope>NUCLEOTIDE SEQUENCE</scope>
    <source>
        <strain evidence="1">BW13M1</strain>
    </source>
</reference>
<organism evidence="1">
    <name type="scientific">Pseudomonas peradeniyensis</name>
    <dbReference type="NCBI Taxonomy" id="2745488"/>
    <lineage>
        <taxon>Bacteria</taxon>
        <taxon>Pseudomonadati</taxon>
        <taxon>Pseudomonadota</taxon>
        <taxon>Gammaproteobacteria</taxon>
        <taxon>Pseudomonadales</taxon>
        <taxon>Pseudomonadaceae</taxon>
        <taxon>Pseudomonas</taxon>
    </lineage>
</organism>
<proteinExistence type="predicted"/>